<dbReference type="PANTHER" id="PTHR30204:SF69">
    <property type="entry name" value="MERR-FAMILY TRANSCRIPTIONAL REGULATOR"/>
    <property type="match status" value="1"/>
</dbReference>
<reference evidence="6" key="2">
    <citation type="submission" date="2020-09" db="EMBL/GenBank/DDBJ databases">
        <authorList>
            <person name="Sun Q."/>
            <person name="Ohkuma M."/>
        </authorList>
    </citation>
    <scope>NUCLEOTIDE SEQUENCE</scope>
    <source>
        <strain evidence="6">JCM 4988</strain>
    </source>
</reference>
<accession>A0A918Q9U4</accession>
<protein>
    <submittedName>
        <fullName evidence="6">MerR family transcriptional regulator</fullName>
    </submittedName>
</protein>
<dbReference type="PROSITE" id="PS50937">
    <property type="entry name" value="HTH_MERR_2"/>
    <property type="match status" value="1"/>
</dbReference>
<evidence type="ECO:0000256" key="2">
    <source>
        <dbReference type="ARBA" id="ARBA00023015"/>
    </source>
</evidence>
<dbReference type="InterPro" id="IPR047057">
    <property type="entry name" value="MerR_fam"/>
</dbReference>
<dbReference type="EMBL" id="BMWG01000008">
    <property type="protein sequence ID" value="GGZ35983.1"/>
    <property type="molecule type" value="Genomic_DNA"/>
</dbReference>
<reference evidence="6" key="1">
    <citation type="journal article" date="2014" name="Int. J. Syst. Evol. Microbiol.">
        <title>Complete genome sequence of Corynebacterium casei LMG S-19264T (=DSM 44701T), isolated from a smear-ripened cheese.</title>
        <authorList>
            <consortium name="US DOE Joint Genome Institute (JGI-PGF)"/>
            <person name="Walter F."/>
            <person name="Albersmeier A."/>
            <person name="Kalinowski J."/>
            <person name="Ruckert C."/>
        </authorList>
    </citation>
    <scope>NUCLEOTIDE SEQUENCE</scope>
    <source>
        <strain evidence="6">JCM 4988</strain>
    </source>
</reference>
<organism evidence="6 7">
    <name type="scientific">Streptomyces inusitatus</name>
    <dbReference type="NCBI Taxonomy" id="68221"/>
    <lineage>
        <taxon>Bacteria</taxon>
        <taxon>Bacillati</taxon>
        <taxon>Actinomycetota</taxon>
        <taxon>Actinomycetes</taxon>
        <taxon>Kitasatosporales</taxon>
        <taxon>Streptomycetaceae</taxon>
        <taxon>Streptomyces</taxon>
    </lineage>
</organism>
<keyword evidence="2" id="KW-0805">Transcription regulation</keyword>
<dbReference type="InterPro" id="IPR000551">
    <property type="entry name" value="MerR-type_HTH_dom"/>
</dbReference>
<dbReference type="InterPro" id="IPR009061">
    <property type="entry name" value="DNA-bd_dom_put_sf"/>
</dbReference>
<comment type="caution">
    <text evidence="6">The sequence shown here is derived from an EMBL/GenBank/DDBJ whole genome shotgun (WGS) entry which is preliminary data.</text>
</comment>
<keyword evidence="3" id="KW-0238">DNA-binding</keyword>
<dbReference type="Gene3D" id="1.10.1660.10">
    <property type="match status" value="1"/>
</dbReference>
<dbReference type="GO" id="GO:0003700">
    <property type="term" value="F:DNA-binding transcription factor activity"/>
    <property type="evidence" value="ECO:0007669"/>
    <property type="project" value="InterPro"/>
</dbReference>
<evidence type="ECO:0000256" key="1">
    <source>
        <dbReference type="ARBA" id="ARBA00022491"/>
    </source>
</evidence>
<dbReference type="CDD" id="cd01282">
    <property type="entry name" value="HTH_MerR-like_sg3"/>
    <property type="match status" value="1"/>
</dbReference>
<gene>
    <name evidence="6" type="ORF">GCM10010387_32740</name>
</gene>
<feature type="domain" description="HTH merR-type" evidence="5">
    <location>
        <begin position="1"/>
        <end position="68"/>
    </location>
</feature>
<dbReference type="AlphaFoldDB" id="A0A918Q9U4"/>
<keyword evidence="4" id="KW-0804">Transcription</keyword>
<evidence type="ECO:0000259" key="5">
    <source>
        <dbReference type="PROSITE" id="PS50937"/>
    </source>
</evidence>
<keyword evidence="1" id="KW-0678">Repressor</keyword>
<evidence type="ECO:0000313" key="6">
    <source>
        <dbReference type="EMBL" id="GGZ35983.1"/>
    </source>
</evidence>
<evidence type="ECO:0000256" key="4">
    <source>
        <dbReference type="ARBA" id="ARBA00023163"/>
    </source>
</evidence>
<keyword evidence="7" id="KW-1185">Reference proteome</keyword>
<dbReference type="SUPFAM" id="SSF46955">
    <property type="entry name" value="Putative DNA-binding domain"/>
    <property type="match status" value="1"/>
</dbReference>
<proteinExistence type="predicted"/>
<dbReference type="GO" id="GO:0003677">
    <property type="term" value="F:DNA binding"/>
    <property type="evidence" value="ECO:0007669"/>
    <property type="project" value="UniProtKB-KW"/>
</dbReference>
<sequence length="143" mass="15828">MRIGAMSQRTGVSERLLRYYEEQGLLSPLRRASGYREYDEEDVNRVRGIRTLLGAGLSTQTISVLMPCMVEDDGSLMPGCADMLPDLYRERERIDAAVEQLLGARTVLDTLIAATPSTVVEEPETCLVGEYDRAPLHAPGARL</sequence>
<dbReference type="Pfam" id="PF13411">
    <property type="entry name" value="MerR_1"/>
    <property type="match status" value="1"/>
</dbReference>
<dbReference type="PRINTS" id="PR00040">
    <property type="entry name" value="HTHMERR"/>
</dbReference>
<evidence type="ECO:0000313" key="7">
    <source>
        <dbReference type="Proteomes" id="UP000630936"/>
    </source>
</evidence>
<dbReference type="Proteomes" id="UP000630936">
    <property type="component" value="Unassembled WGS sequence"/>
</dbReference>
<dbReference type="PANTHER" id="PTHR30204">
    <property type="entry name" value="REDOX-CYCLING DRUG-SENSING TRANSCRIPTIONAL ACTIVATOR SOXR"/>
    <property type="match status" value="1"/>
</dbReference>
<dbReference type="RefSeq" id="WP_190123818.1">
    <property type="nucleotide sequence ID" value="NZ_BMWG01000008.1"/>
</dbReference>
<name>A0A918Q9U4_9ACTN</name>
<evidence type="ECO:0000256" key="3">
    <source>
        <dbReference type="ARBA" id="ARBA00023125"/>
    </source>
</evidence>
<dbReference type="PROSITE" id="PS00552">
    <property type="entry name" value="HTH_MERR_1"/>
    <property type="match status" value="1"/>
</dbReference>
<dbReference type="SMART" id="SM00422">
    <property type="entry name" value="HTH_MERR"/>
    <property type="match status" value="1"/>
</dbReference>